<feature type="compositionally biased region" description="Basic and acidic residues" evidence="5">
    <location>
        <begin position="252"/>
        <end position="261"/>
    </location>
</feature>
<reference evidence="6 7" key="1">
    <citation type="submission" date="2019-03" db="EMBL/GenBank/DDBJ databases">
        <title>Sequencing 25 genomes of Wallemia mellicola.</title>
        <authorList>
            <person name="Gostincar C."/>
        </authorList>
    </citation>
    <scope>NUCLEOTIDE SEQUENCE [LARGE SCALE GENOMIC DNA]</scope>
    <source>
        <strain evidence="6 7">EXF-6152</strain>
    </source>
</reference>
<feature type="region of interest" description="Disordered" evidence="5">
    <location>
        <begin position="1"/>
        <end position="70"/>
    </location>
</feature>
<dbReference type="Pfam" id="PF01922">
    <property type="entry name" value="SRP19"/>
    <property type="match status" value="1"/>
</dbReference>
<evidence type="ECO:0000256" key="4">
    <source>
        <dbReference type="ARBA" id="ARBA00023274"/>
    </source>
</evidence>
<comment type="caution">
    <text evidence="6">The sequence shown here is derived from an EMBL/GenBank/DDBJ whole genome shotgun (WGS) entry which is preliminary data.</text>
</comment>
<dbReference type="PANTHER" id="PTHR17453:SF0">
    <property type="entry name" value="SIGNAL RECOGNITION PARTICLE 19 KDA PROTEIN"/>
    <property type="match status" value="1"/>
</dbReference>
<dbReference type="Proteomes" id="UP000310685">
    <property type="component" value="Unassembled WGS sequence"/>
</dbReference>
<dbReference type="GO" id="GO:0005786">
    <property type="term" value="C:signal recognition particle, endoplasmic reticulum targeting"/>
    <property type="evidence" value="ECO:0007669"/>
    <property type="project" value="UniProtKB-KW"/>
</dbReference>
<proteinExistence type="predicted"/>
<organism evidence="6 7">
    <name type="scientific">Wallemia mellicola</name>
    <dbReference type="NCBI Taxonomy" id="1708541"/>
    <lineage>
        <taxon>Eukaryota</taxon>
        <taxon>Fungi</taxon>
        <taxon>Dikarya</taxon>
        <taxon>Basidiomycota</taxon>
        <taxon>Wallemiomycotina</taxon>
        <taxon>Wallemiomycetes</taxon>
        <taxon>Wallemiales</taxon>
        <taxon>Wallemiaceae</taxon>
        <taxon>Wallemia</taxon>
    </lineage>
</organism>
<keyword evidence="2" id="KW-0963">Cytoplasm</keyword>
<evidence type="ECO:0000256" key="5">
    <source>
        <dbReference type="SAM" id="MobiDB-lite"/>
    </source>
</evidence>
<keyword evidence="3" id="KW-0733">Signal recognition particle</keyword>
<evidence type="ECO:0000256" key="3">
    <source>
        <dbReference type="ARBA" id="ARBA00023135"/>
    </source>
</evidence>
<feature type="region of interest" description="Disordered" evidence="5">
    <location>
        <begin position="240"/>
        <end position="270"/>
    </location>
</feature>
<protein>
    <submittedName>
        <fullName evidence="6">Signal recognition particle, SRP19 subunit</fullName>
    </submittedName>
</protein>
<dbReference type="SUPFAM" id="SSF69695">
    <property type="entry name" value="SRP19"/>
    <property type="match status" value="1"/>
</dbReference>
<comment type="subcellular location">
    <subcellularLocation>
        <location evidence="1">Cytoplasm</location>
    </subcellularLocation>
</comment>
<name>A0A4V4MH47_9BASI</name>
<dbReference type="PANTHER" id="PTHR17453">
    <property type="entry name" value="SIGNAL RECOGNITION PARTICLE 19 KD PROTEIN"/>
    <property type="match status" value="1"/>
</dbReference>
<accession>A0A4V4MH47</accession>
<evidence type="ECO:0000256" key="2">
    <source>
        <dbReference type="ARBA" id="ARBA00022490"/>
    </source>
</evidence>
<dbReference type="Gene3D" id="3.30.56.30">
    <property type="entry name" value="Signal recognition particle, SRP19-like subunit"/>
    <property type="match status" value="1"/>
</dbReference>
<sequence>MPRIEEEVDESKKVEFDDDFDMPLSALGGQGNQGALLEHVDDISKPATAPTTVPAPSTSTSSSAAPPPAFPGMPGMPGLPSQFMEEERIPLPVIIDTNATPRMKPVRDELELEDYKNWLTLYPLYFDAKASQEQRRLARNKCVWWPLANDLAECAGNLGYRVLFEPTKTHPSDWENPGRIKLEIQPGMKVKAITEIAKELKDKLQDDTQLDKRTHKLPSAPKDITLRRPAWSPAKPVGMYVKTANDQPPPEPIKKVDEAPKKEKKPKIKRKIMRLIC</sequence>
<evidence type="ECO:0000313" key="7">
    <source>
        <dbReference type="Proteomes" id="UP000310685"/>
    </source>
</evidence>
<evidence type="ECO:0000256" key="1">
    <source>
        <dbReference type="ARBA" id="ARBA00004496"/>
    </source>
</evidence>
<keyword evidence="4" id="KW-0687">Ribonucleoprotein</keyword>
<evidence type="ECO:0000313" key="6">
    <source>
        <dbReference type="EMBL" id="TIB82442.1"/>
    </source>
</evidence>
<gene>
    <name evidence="6" type="ORF">E3Q22_00282</name>
</gene>
<dbReference type="InterPro" id="IPR002778">
    <property type="entry name" value="Signal_recog_particle_SRP19"/>
</dbReference>
<dbReference type="AlphaFoldDB" id="A0A4V4MH47"/>
<dbReference type="GO" id="GO:0008312">
    <property type="term" value="F:7S RNA binding"/>
    <property type="evidence" value="ECO:0007669"/>
    <property type="project" value="InterPro"/>
</dbReference>
<dbReference type="GO" id="GO:0006617">
    <property type="term" value="P:SRP-dependent cotranslational protein targeting to membrane, signal sequence recognition"/>
    <property type="evidence" value="ECO:0007669"/>
    <property type="project" value="TreeGrafter"/>
</dbReference>
<dbReference type="InterPro" id="IPR036521">
    <property type="entry name" value="SRP19-like_sf"/>
</dbReference>
<feature type="compositionally biased region" description="Low complexity" evidence="5">
    <location>
        <begin position="46"/>
        <end position="64"/>
    </location>
</feature>
<dbReference type="EMBL" id="SPRC01000002">
    <property type="protein sequence ID" value="TIB82442.1"/>
    <property type="molecule type" value="Genomic_DNA"/>
</dbReference>